<gene>
    <name evidence="1" type="ORF">ACJMK2_005568</name>
    <name evidence="2" type="ORF">ACJMK2_005585</name>
</gene>
<reference evidence="2 3" key="1">
    <citation type="submission" date="2024-11" db="EMBL/GenBank/DDBJ databases">
        <title>Chromosome-level genome assembly of the freshwater bivalve Anodonta woodiana.</title>
        <authorList>
            <person name="Chen X."/>
        </authorList>
    </citation>
    <scope>NUCLEOTIDE SEQUENCE [LARGE SCALE GENOMIC DNA]</scope>
    <source>
        <strain evidence="2">MN2024</strain>
        <tissue evidence="2">Gills</tissue>
    </source>
</reference>
<sequence length="429" mass="47918">MIGFRYFVRCTTLGPPDFVSDWFTIKANKKVFPALEVRHNLSEIPAIVEVQVKSMESPNDNYIFPAIGIGQRDDDMPVNYGGVIYIYNAEYIRIQTPIGNNNLGTGSVIYTGGSPYWTGPNYQRSMQASVRVRAWRGLSLPLPGYHEDNITIDARSADSSKVYIEKTHGLRNYPVYVKTRIHLTNGQYAGWVTDALGSTMIAYSVQEWWYRTIGVISAYDDSNVRVWVHSNQQVEAKQGSNAGFRFRGVGSAMTNTWNLNSVCGYGGLIYAYNNQSIRLWRPTSGHGGYAACIGSIFGNGQNSLAQENVRVVITVWTLFPLTSSTVDPPVIACAYMSLLEADSDRSTMPFAQYPSADTDPDCYNQCIKYGNCTIFSVGNGSCKLFSINEPADRINKSGTKIWAFKWQKQYKCNSTIYIPELCSSRTLKP</sequence>
<dbReference type="EMBL" id="JBJQND010000010">
    <property type="protein sequence ID" value="KAL3863858.1"/>
    <property type="molecule type" value="Genomic_DNA"/>
</dbReference>
<proteinExistence type="predicted"/>
<protein>
    <recommendedName>
        <fullName evidence="4">Apple domain-containing protein</fullName>
    </recommendedName>
</protein>
<dbReference type="Proteomes" id="UP001634394">
    <property type="component" value="Unassembled WGS sequence"/>
</dbReference>
<name>A0ABD3VT93_SINWO</name>
<organism evidence="2 3">
    <name type="scientific">Sinanodonta woodiana</name>
    <name type="common">Chinese pond mussel</name>
    <name type="synonym">Anodonta woodiana</name>
    <dbReference type="NCBI Taxonomy" id="1069815"/>
    <lineage>
        <taxon>Eukaryota</taxon>
        <taxon>Metazoa</taxon>
        <taxon>Spiralia</taxon>
        <taxon>Lophotrochozoa</taxon>
        <taxon>Mollusca</taxon>
        <taxon>Bivalvia</taxon>
        <taxon>Autobranchia</taxon>
        <taxon>Heteroconchia</taxon>
        <taxon>Palaeoheterodonta</taxon>
        <taxon>Unionida</taxon>
        <taxon>Unionoidea</taxon>
        <taxon>Unionidae</taxon>
        <taxon>Unioninae</taxon>
        <taxon>Sinanodonta</taxon>
    </lineage>
</organism>
<evidence type="ECO:0000313" key="2">
    <source>
        <dbReference type="EMBL" id="KAL3863858.1"/>
    </source>
</evidence>
<dbReference type="EMBL" id="JBJQND010000010">
    <property type="protein sequence ID" value="KAL3863840.1"/>
    <property type="molecule type" value="Genomic_DNA"/>
</dbReference>
<dbReference type="AlphaFoldDB" id="A0ABD3VT93"/>
<evidence type="ECO:0000313" key="3">
    <source>
        <dbReference type="Proteomes" id="UP001634394"/>
    </source>
</evidence>
<comment type="caution">
    <text evidence="2">The sequence shown here is derived from an EMBL/GenBank/DDBJ whole genome shotgun (WGS) entry which is preliminary data.</text>
</comment>
<accession>A0ABD3VT93</accession>
<keyword evidence="3" id="KW-1185">Reference proteome</keyword>
<evidence type="ECO:0008006" key="4">
    <source>
        <dbReference type="Google" id="ProtNLM"/>
    </source>
</evidence>
<evidence type="ECO:0000313" key="1">
    <source>
        <dbReference type="EMBL" id="KAL3863840.1"/>
    </source>
</evidence>